<protein>
    <recommendedName>
        <fullName evidence="3">TIR domain-containing protein</fullName>
    </recommendedName>
</protein>
<dbReference type="EMBL" id="JWZX01000045">
    <property type="protein sequence ID" value="KOO53820.1"/>
    <property type="molecule type" value="Genomic_DNA"/>
</dbReference>
<keyword evidence="2" id="KW-1185">Reference proteome</keyword>
<name>A0A0M0LRY9_9EUKA</name>
<evidence type="ECO:0000313" key="1">
    <source>
        <dbReference type="EMBL" id="KOO53820.1"/>
    </source>
</evidence>
<evidence type="ECO:0008006" key="3">
    <source>
        <dbReference type="Google" id="ProtNLM"/>
    </source>
</evidence>
<dbReference type="InterPro" id="IPR035897">
    <property type="entry name" value="Toll_tir_struct_dom_sf"/>
</dbReference>
<comment type="caution">
    <text evidence="1">The sequence shown here is derived from an EMBL/GenBank/DDBJ whole genome shotgun (WGS) entry which is preliminary data.</text>
</comment>
<dbReference type="SUPFAM" id="SSF52200">
    <property type="entry name" value="Toll/Interleukin receptor TIR domain"/>
    <property type="match status" value="1"/>
</dbReference>
<organism evidence="1 2">
    <name type="scientific">Chrysochromulina tobinii</name>
    <dbReference type="NCBI Taxonomy" id="1460289"/>
    <lineage>
        <taxon>Eukaryota</taxon>
        <taxon>Haptista</taxon>
        <taxon>Haptophyta</taxon>
        <taxon>Prymnesiophyceae</taxon>
        <taxon>Prymnesiales</taxon>
        <taxon>Chrysochromulinaceae</taxon>
        <taxon>Chrysochromulina</taxon>
    </lineage>
</organism>
<evidence type="ECO:0000313" key="2">
    <source>
        <dbReference type="Proteomes" id="UP000037460"/>
    </source>
</evidence>
<dbReference type="AlphaFoldDB" id="A0A0M0LRY9"/>
<proteinExistence type="predicted"/>
<dbReference type="Proteomes" id="UP000037460">
    <property type="component" value="Unassembled WGS sequence"/>
</dbReference>
<gene>
    <name evidence="1" type="ORF">Ctob_016031</name>
</gene>
<reference evidence="2" key="1">
    <citation type="journal article" date="2015" name="PLoS Genet.">
        <title>Genome Sequence and Transcriptome Analyses of Chrysochromulina tobin: Metabolic Tools for Enhanced Algal Fitness in the Prominent Order Prymnesiales (Haptophyceae).</title>
        <authorList>
            <person name="Hovde B.T."/>
            <person name="Deodato C.R."/>
            <person name="Hunsperger H.M."/>
            <person name="Ryken S.A."/>
            <person name="Yost W."/>
            <person name="Jha R.K."/>
            <person name="Patterson J."/>
            <person name="Monnat R.J. Jr."/>
            <person name="Barlow S.B."/>
            <person name="Starkenburg S.R."/>
            <person name="Cattolico R.A."/>
        </authorList>
    </citation>
    <scope>NUCLEOTIDE SEQUENCE</scope>
    <source>
        <strain evidence="2">CCMP291</strain>
    </source>
</reference>
<sequence>MLSRLAAAQGAASEQQDTLRAMLERLGLRFDGPAPEPAPTTAPPGDWKTRKLFEVPGTITEQMTQGVKDQVLSQLPEGVPFENFYPEAVISYASGHRARAKVLIVVLTKALFESKPCLDEIHTAVKKGITLLPIYFEEALPSKPNQWTKFIKDDDLELMVLDVQKQLGKINGIPHPGTVFTVPDAMQRILIEVEKHVGAQRELRSAVPAGHHGVNDYQV</sequence>
<accession>A0A0M0LRY9</accession>